<feature type="region of interest" description="Disordered" evidence="1">
    <location>
        <begin position="71"/>
        <end position="92"/>
    </location>
</feature>
<dbReference type="WBParaSite" id="PgR017X_g086_t04">
    <property type="protein sequence ID" value="PgR017X_g086_t04"/>
    <property type="gene ID" value="PgR017X_g086"/>
</dbReference>
<sequence length="92" mass="10548">WSSPIKVRNELRIFSIDLSVMFRFSNDRYPLWRKNGTSAEENCVKRSKQSPTGFTVYSRDEHIITSNADCDAMQISEEPTGQSSNEAKLTDK</sequence>
<feature type="compositionally biased region" description="Polar residues" evidence="1">
    <location>
        <begin position="77"/>
        <end position="92"/>
    </location>
</feature>
<evidence type="ECO:0000313" key="2">
    <source>
        <dbReference type="Proteomes" id="UP000887569"/>
    </source>
</evidence>
<dbReference type="AlphaFoldDB" id="A0A915AVJ9"/>
<evidence type="ECO:0000313" key="3">
    <source>
        <dbReference type="WBParaSite" id="PgR017X_g086_t04"/>
    </source>
</evidence>
<protein>
    <submittedName>
        <fullName evidence="3">BTB domain-containing protein</fullName>
    </submittedName>
</protein>
<keyword evidence="2" id="KW-1185">Reference proteome</keyword>
<proteinExistence type="predicted"/>
<accession>A0A915AVJ9</accession>
<organism evidence="2 3">
    <name type="scientific">Parascaris univalens</name>
    <name type="common">Nematode worm</name>
    <dbReference type="NCBI Taxonomy" id="6257"/>
    <lineage>
        <taxon>Eukaryota</taxon>
        <taxon>Metazoa</taxon>
        <taxon>Ecdysozoa</taxon>
        <taxon>Nematoda</taxon>
        <taxon>Chromadorea</taxon>
        <taxon>Rhabditida</taxon>
        <taxon>Spirurina</taxon>
        <taxon>Ascaridomorpha</taxon>
        <taxon>Ascaridoidea</taxon>
        <taxon>Ascarididae</taxon>
        <taxon>Parascaris</taxon>
    </lineage>
</organism>
<evidence type="ECO:0000256" key="1">
    <source>
        <dbReference type="SAM" id="MobiDB-lite"/>
    </source>
</evidence>
<name>A0A915AVJ9_PARUN</name>
<dbReference type="Proteomes" id="UP000887569">
    <property type="component" value="Unplaced"/>
</dbReference>
<reference evidence="3" key="1">
    <citation type="submission" date="2022-11" db="UniProtKB">
        <authorList>
            <consortium name="WormBaseParasite"/>
        </authorList>
    </citation>
    <scope>IDENTIFICATION</scope>
</reference>